<name>A0A166WVU5_9AGAM</name>
<dbReference type="GO" id="GO:0006506">
    <property type="term" value="P:GPI anchor biosynthetic process"/>
    <property type="evidence" value="ECO:0007669"/>
    <property type="project" value="InterPro"/>
</dbReference>
<evidence type="ECO:0008006" key="5">
    <source>
        <dbReference type="Google" id="ProtNLM"/>
    </source>
</evidence>
<dbReference type="InterPro" id="IPR029052">
    <property type="entry name" value="Metallo-depent_PP-like"/>
</dbReference>
<dbReference type="STRING" id="436010.A0A166WVU5"/>
<feature type="compositionally biased region" description="Basic and acidic residues" evidence="2">
    <location>
        <begin position="468"/>
        <end position="481"/>
    </location>
</feature>
<proteinExistence type="predicted"/>
<feature type="region of interest" description="Disordered" evidence="2">
    <location>
        <begin position="385"/>
        <end position="419"/>
    </location>
</feature>
<dbReference type="EMBL" id="KV417480">
    <property type="protein sequence ID" value="KZP34158.1"/>
    <property type="molecule type" value="Genomic_DNA"/>
</dbReference>
<feature type="compositionally biased region" description="Low complexity" evidence="2">
    <location>
        <begin position="521"/>
        <end position="533"/>
    </location>
</feature>
<gene>
    <name evidence="3" type="ORF">FIBSPDRAFT_942318</name>
</gene>
<feature type="region of interest" description="Disordered" evidence="2">
    <location>
        <begin position="464"/>
        <end position="538"/>
    </location>
</feature>
<dbReference type="AlphaFoldDB" id="A0A166WVU5"/>
<organism evidence="3 4">
    <name type="scientific">Athelia psychrophila</name>
    <dbReference type="NCBI Taxonomy" id="1759441"/>
    <lineage>
        <taxon>Eukaryota</taxon>
        <taxon>Fungi</taxon>
        <taxon>Dikarya</taxon>
        <taxon>Basidiomycota</taxon>
        <taxon>Agaricomycotina</taxon>
        <taxon>Agaricomycetes</taxon>
        <taxon>Agaricomycetidae</taxon>
        <taxon>Atheliales</taxon>
        <taxon>Atheliaceae</taxon>
        <taxon>Athelia</taxon>
    </lineage>
</organism>
<dbReference type="GO" id="GO:0016020">
    <property type="term" value="C:membrane"/>
    <property type="evidence" value="ECO:0007669"/>
    <property type="project" value="GOC"/>
</dbReference>
<protein>
    <recommendedName>
        <fullName evidence="5">Calcineurin-like phosphoesterase domain-containing protein</fullName>
    </recommendedName>
</protein>
<sequence length="764" mass="80329">MHPRNSSPAVPSRGLLVNVLRVLWIAVVLWCEVGVFFSSLHSCNWPDASIAGLQHGTPTPAHVLLISDPQINHSPAQGLVPTSWAGLRQALSHADMRKAWRLTRRLRPQAVICLGDMLASGRTAQSDQQYEEQYNAFREVFPLDGAVPMYYLPGNNDVGLGRSPTISTLTRARYTRHFGPPNQVLRLGGHDLVLLDAPGLVEEDYQRHASARAKKGKRQADGDYAYASASTGAGVGVGGVGAGGGAYAGYEGVKGGAVEFVKGLIENATGTADVPRILLTHIPLAHPESARGGMACGPLRERGGTLRRGVGRGWQNTLDRATSERGEGGVRPRAVFSGDDRDYCEYTHPQPHGNGGVGGGNGEGVREVTIKSFSLANNIRRPGFQLLSLAPPPPPSAHSENQHTTDQGQEQTEPGKTWADAPCALPDRRALLTTFYVPLTILTALALLLSNLVLPNLRPVRMSSKPLQEGREGKEGREGRGGRARPGALHLAPFAFTPPAGTSAPDTPWGPLSPFTPFPDAHSGSGSHSGSAGRPKVNVRIPSAAGAGIGLGLGLGVGQRSGSTSGTDTPLLTPSAHEEDGGGYAHWAGDAEGAVLSDGDGEGYGEGDAEGEGEFFPHQYDADHHAHARARTHWPDGEHGDEYAYGHGEEAEGSYFLPAPSTSPRAGAARLAGGSGSEAWTCSFVLGGRRRRITLRAPTLGALLDLRELARDAWGAGTGRGGMGGLALGGRRGVRAVARGVLGDALRVLGPTGAVWWAVVWLAF</sequence>
<evidence type="ECO:0000256" key="1">
    <source>
        <dbReference type="ARBA" id="ARBA00023136"/>
    </source>
</evidence>
<dbReference type="PANTHER" id="PTHR13315">
    <property type="entry name" value="METALLO PHOSPHOESTERASE RELATED"/>
    <property type="match status" value="1"/>
</dbReference>
<evidence type="ECO:0000313" key="3">
    <source>
        <dbReference type="EMBL" id="KZP34158.1"/>
    </source>
</evidence>
<accession>A0A166WVU5</accession>
<dbReference type="InterPro" id="IPR033308">
    <property type="entry name" value="PGAP5/Cdc1/Ted1"/>
</dbReference>
<keyword evidence="4" id="KW-1185">Reference proteome</keyword>
<dbReference type="PANTHER" id="PTHR13315:SF4">
    <property type="entry name" value="METALLOPHOSPHOESTERASE, ISOFORM E"/>
    <property type="match status" value="1"/>
</dbReference>
<dbReference type="GO" id="GO:0005783">
    <property type="term" value="C:endoplasmic reticulum"/>
    <property type="evidence" value="ECO:0007669"/>
    <property type="project" value="TreeGrafter"/>
</dbReference>
<keyword evidence="1" id="KW-0472">Membrane</keyword>
<evidence type="ECO:0000313" key="4">
    <source>
        <dbReference type="Proteomes" id="UP000076532"/>
    </source>
</evidence>
<reference evidence="3 4" key="1">
    <citation type="journal article" date="2016" name="Mol. Biol. Evol.">
        <title>Comparative Genomics of Early-Diverging Mushroom-Forming Fungi Provides Insights into the Origins of Lignocellulose Decay Capabilities.</title>
        <authorList>
            <person name="Nagy L.G."/>
            <person name="Riley R."/>
            <person name="Tritt A."/>
            <person name="Adam C."/>
            <person name="Daum C."/>
            <person name="Floudas D."/>
            <person name="Sun H."/>
            <person name="Yadav J.S."/>
            <person name="Pangilinan J."/>
            <person name="Larsson K.H."/>
            <person name="Matsuura K."/>
            <person name="Barry K."/>
            <person name="Labutti K."/>
            <person name="Kuo R."/>
            <person name="Ohm R.A."/>
            <person name="Bhattacharya S.S."/>
            <person name="Shirouzu T."/>
            <person name="Yoshinaga Y."/>
            <person name="Martin F.M."/>
            <person name="Grigoriev I.V."/>
            <person name="Hibbett D.S."/>
        </authorList>
    </citation>
    <scope>NUCLEOTIDE SEQUENCE [LARGE SCALE GENOMIC DNA]</scope>
    <source>
        <strain evidence="3 4">CBS 109695</strain>
    </source>
</reference>
<dbReference type="OrthoDB" id="5977743at2759"/>
<evidence type="ECO:0000256" key="2">
    <source>
        <dbReference type="SAM" id="MobiDB-lite"/>
    </source>
</evidence>
<feature type="compositionally biased region" description="Polar residues" evidence="2">
    <location>
        <begin position="398"/>
        <end position="414"/>
    </location>
</feature>
<dbReference type="Proteomes" id="UP000076532">
    <property type="component" value="Unassembled WGS sequence"/>
</dbReference>
<dbReference type="Gene3D" id="3.60.21.10">
    <property type="match status" value="1"/>
</dbReference>
<dbReference type="SUPFAM" id="SSF56300">
    <property type="entry name" value="Metallo-dependent phosphatases"/>
    <property type="match status" value="1"/>
</dbReference>